<keyword evidence="2" id="KW-1185">Reference proteome</keyword>
<proteinExistence type="predicted"/>
<dbReference type="EMBL" id="CAJVQB010141549">
    <property type="protein sequence ID" value="CAG8854707.1"/>
    <property type="molecule type" value="Genomic_DNA"/>
</dbReference>
<protein>
    <submittedName>
        <fullName evidence="1">13041_t:CDS:1</fullName>
    </submittedName>
</protein>
<evidence type="ECO:0000313" key="2">
    <source>
        <dbReference type="Proteomes" id="UP000789901"/>
    </source>
</evidence>
<name>A0ABN7XHP0_GIGMA</name>
<evidence type="ECO:0000313" key="1">
    <source>
        <dbReference type="EMBL" id="CAG8854707.1"/>
    </source>
</evidence>
<comment type="caution">
    <text evidence="1">The sequence shown here is derived from an EMBL/GenBank/DDBJ whole genome shotgun (WGS) entry which is preliminary data.</text>
</comment>
<accession>A0ABN7XHP0</accession>
<dbReference type="Proteomes" id="UP000789901">
    <property type="component" value="Unassembled WGS sequence"/>
</dbReference>
<reference evidence="1 2" key="1">
    <citation type="submission" date="2021-06" db="EMBL/GenBank/DDBJ databases">
        <authorList>
            <person name="Kallberg Y."/>
            <person name="Tangrot J."/>
            <person name="Rosling A."/>
        </authorList>
    </citation>
    <scope>NUCLEOTIDE SEQUENCE [LARGE SCALE GENOMIC DNA]</scope>
    <source>
        <strain evidence="1 2">120-4 pot B 10/14</strain>
    </source>
</reference>
<sequence>SEAFHEIDHRIEEIFSEINHRIGDETFLGENRSIGDDVSWTLKNGNKISKVLRQYCEKIPVKIQHAYFGVLDLLEEDVEVFSDCEWEEMVFDFKDNIKLENLQKNEQTSA</sequence>
<organism evidence="1 2">
    <name type="scientific">Gigaspora margarita</name>
    <dbReference type="NCBI Taxonomy" id="4874"/>
    <lineage>
        <taxon>Eukaryota</taxon>
        <taxon>Fungi</taxon>
        <taxon>Fungi incertae sedis</taxon>
        <taxon>Mucoromycota</taxon>
        <taxon>Glomeromycotina</taxon>
        <taxon>Glomeromycetes</taxon>
        <taxon>Diversisporales</taxon>
        <taxon>Gigasporaceae</taxon>
        <taxon>Gigaspora</taxon>
    </lineage>
</organism>
<feature type="non-terminal residue" evidence="1">
    <location>
        <position position="110"/>
    </location>
</feature>
<feature type="non-terminal residue" evidence="1">
    <location>
        <position position="1"/>
    </location>
</feature>
<gene>
    <name evidence="1" type="ORF">GMARGA_LOCUS43528</name>
</gene>